<reference evidence="1" key="1">
    <citation type="submission" date="2020-01" db="EMBL/GenBank/DDBJ databases">
        <authorList>
            <person name="Mishra B."/>
        </authorList>
    </citation>
    <scope>NUCLEOTIDE SEQUENCE [LARGE SCALE GENOMIC DNA]</scope>
</reference>
<keyword evidence="2" id="KW-1185">Reference proteome</keyword>
<name>A0A6D2HQ14_9BRAS</name>
<gene>
    <name evidence="1" type="ORF">MERR_LOCUS2386</name>
</gene>
<sequence length="53" mass="6074">RMFKPPWPPMAYGGFNKHSNCKLTTDLGFLNPEPLIPDDQIRKDLANTIDETE</sequence>
<comment type="caution">
    <text evidence="1">The sequence shown here is derived from an EMBL/GenBank/DDBJ whole genome shotgun (WGS) entry which is preliminary data.</text>
</comment>
<organism evidence="1 2">
    <name type="scientific">Microthlaspi erraticum</name>
    <dbReference type="NCBI Taxonomy" id="1685480"/>
    <lineage>
        <taxon>Eukaryota</taxon>
        <taxon>Viridiplantae</taxon>
        <taxon>Streptophyta</taxon>
        <taxon>Embryophyta</taxon>
        <taxon>Tracheophyta</taxon>
        <taxon>Spermatophyta</taxon>
        <taxon>Magnoliopsida</taxon>
        <taxon>eudicotyledons</taxon>
        <taxon>Gunneridae</taxon>
        <taxon>Pentapetalae</taxon>
        <taxon>rosids</taxon>
        <taxon>malvids</taxon>
        <taxon>Brassicales</taxon>
        <taxon>Brassicaceae</taxon>
        <taxon>Coluteocarpeae</taxon>
        <taxon>Microthlaspi</taxon>
    </lineage>
</organism>
<dbReference type="EMBL" id="CACVBM020000148">
    <property type="protein sequence ID" value="CAA7015151.1"/>
    <property type="molecule type" value="Genomic_DNA"/>
</dbReference>
<accession>A0A6D2HQ14</accession>
<protein>
    <submittedName>
        <fullName evidence="1">Uncharacterized protein</fullName>
    </submittedName>
</protein>
<evidence type="ECO:0000313" key="1">
    <source>
        <dbReference type="EMBL" id="CAA7015151.1"/>
    </source>
</evidence>
<dbReference type="Proteomes" id="UP000467841">
    <property type="component" value="Unassembled WGS sequence"/>
</dbReference>
<dbReference type="AlphaFoldDB" id="A0A6D2HQ14"/>
<proteinExistence type="predicted"/>
<evidence type="ECO:0000313" key="2">
    <source>
        <dbReference type="Proteomes" id="UP000467841"/>
    </source>
</evidence>
<feature type="non-terminal residue" evidence="1">
    <location>
        <position position="1"/>
    </location>
</feature>